<keyword evidence="3" id="KW-0255">Endonuclease</keyword>
<dbReference type="InterPro" id="IPR007560">
    <property type="entry name" value="Restrct_endonuc_IV_Mrr"/>
</dbReference>
<keyword evidence="4" id="KW-1185">Reference proteome</keyword>
<dbReference type="Proteomes" id="UP001501251">
    <property type="component" value="Unassembled WGS sequence"/>
</dbReference>
<organism evidence="3 4">
    <name type="scientific">Streptosporangium oxazolinicum</name>
    <dbReference type="NCBI Taxonomy" id="909287"/>
    <lineage>
        <taxon>Bacteria</taxon>
        <taxon>Bacillati</taxon>
        <taxon>Actinomycetota</taxon>
        <taxon>Actinomycetes</taxon>
        <taxon>Streptosporangiales</taxon>
        <taxon>Streptosporangiaceae</taxon>
        <taxon>Streptosporangium</taxon>
    </lineage>
</organism>
<dbReference type="InterPro" id="IPR041409">
    <property type="entry name" value="RE_AspBHI_N"/>
</dbReference>
<name>A0ABP8BEM7_9ACTN</name>
<sequence>MGQSLRVGQVFRYTSAKETTASVVDGFDNFYYATHSPGRPRALLEAGINRVAVVRAPDGRRRPVVLIRSSPWKAGSTQTPWHDVFDLDNGHVRYFGDQKASSPGTPGSTPGNAALLDVFDGHRAPTPDERIHAVPLLLFRSVSRNNKVKGHIEFCGLSVIERAERVVQWAGREHTTFTNYAYDMAILDLTSEGDQIDWDWINSRRDETLTAKDTLKLAPTSWAQWVNQGNTALPRLRRRVARARIVKVRDQRPSVGSKDAADLHTVYKRFDGNKHQFEGLASAVTARVLRGGGSAYHEGWLTKRSGDGGADFIGRLDLGAGLAGTSLVVLGQAKCIKPGSLISAEQIARIVARLRRGWIGAYVTTGSFSDAAQLEMTEDQYPIVLINGKDMVRVLRTIANENHAGDLTACLEHILDRQSIPITHRRPEEILLS</sequence>
<feature type="domain" description="Restriction endonuclease type IV Mrr" evidence="1">
    <location>
        <begin position="286"/>
        <end position="394"/>
    </location>
</feature>
<reference evidence="4" key="1">
    <citation type="journal article" date="2019" name="Int. J. Syst. Evol. Microbiol.">
        <title>The Global Catalogue of Microorganisms (GCM) 10K type strain sequencing project: providing services to taxonomists for standard genome sequencing and annotation.</title>
        <authorList>
            <consortium name="The Broad Institute Genomics Platform"/>
            <consortium name="The Broad Institute Genome Sequencing Center for Infectious Disease"/>
            <person name="Wu L."/>
            <person name="Ma J."/>
        </authorList>
    </citation>
    <scope>NUCLEOTIDE SEQUENCE [LARGE SCALE GENOMIC DNA]</scope>
    <source>
        <strain evidence="4">JCM 17388</strain>
    </source>
</reference>
<keyword evidence="3" id="KW-0540">Nuclease</keyword>
<dbReference type="Pfam" id="PF04471">
    <property type="entry name" value="Mrr_cat"/>
    <property type="match status" value="1"/>
</dbReference>
<feature type="domain" description="Restriction endonuclease AspBHI N-terminal" evidence="2">
    <location>
        <begin position="69"/>
        <end position="229"/>
    </location>
</feature>
<dbReference type="RefSeq" id="WP_344921989.1">
    <property type="nucleotide sequence ID" value="NZ_BAABAQ010000014.1"/>
</dbReference>
<evidence type="ECO:0000259" key="2">
    <source>
        <dbReference type="Pfam" id="PF18062"/>
    </source>
</evidence>
<protein>
    <submittedName>
        <fullName evidence="3">Restriction endonuclease</fullName>
    </submittedName>
</protein>
<dbReference type="Pfam" id="PF18062">
    <property type="entry name" value="RE_AspBHI_N"/>
    <property type="match status" value="1"/>
</dbReference>
<evidence type="ECO:0000259" key="1">
    <source>
        <dbReference type="Pfam" id="PF04471"/>
    </source>
</evidence>
<gene>
    <name evidence="3" type="ORF">GCM10022252_64980</name>
</gene>
<proteinExistence type="predicted"/>
<keyword evidence="3" id="KW-0378">Hydrolase</keyword>
<evidence type="ECO:0000313" key="3">
    <source>
        <dbReference type="EMBL" id="GAA4205046.1"/>
    </source>
</evidence>
<dbReference type="InterPro" id="IPR011856">
    <property type="entry name" value="tRNA_endonuc-like_dom_sf"/>
</dbReference>
<dbReference type="EMBL" id="BAABAQ010000014">
    <property type="protein sequence ID" value="GAA4205046.1"/>
    <property type="molecule type" value="Genomic_DNA"/>
</dbReference>
<dbReference type="GO" id="GO:0004519">
    <property type="term" value="F:endonuclease activity"/>
    <property type="evidence" value="ECO:0007669"/>
    <property type="project" value="UniProtKB-KW"/>
</dbReference>
<comment type="caution">
    <text evidence="3">The sequence shown here is derived from an EMBL/GenBank/DDBJ whole genome shotgun (WGS) entry which is preliminary data.</text>
</comment>
<evidence type="ECO:0000313" key="4">
    <source>
        <dbReference type="Proteomes" id="UP001501251"/>
    </source>
</evidence>
<dbReference type="Gene3D" id="2.30.280.20">
    <property type="match status" value="1"/>
</dbReference>
<accession>A0ABP8BEM7</accession>
<dbReference type="Gene3D" id="3.40.1350.10">
    <property type="match status" value="1"/>
</dbReference>